<feature type="transmembrane region" description="Helical" evidence="1">
    <location>
        <begin position="94"/>
        <end position="113"/>
    </location>
</feature>
<dbReference type="OrthoDB" id="118637at2"/>
<proteinExistence type="predicted"/>
<evidence type="ECO:0000256" key="1">
    <source>
        <dbReference type="SAM" id="Phobius"/>
    </source>
</evidence>
<organism evidence="2 3">
    <name type="scientific">Empedobacter falsenii</name>
    <dbReference type="NCBI Taxonomy" id="343874"/>
    <lineage>
        <taxon>Bacteria</taxon>
        <taxon>Pseudomonadati</taxon>
        <taxon>Bacteroidota</taxon>
        <taxon>Flavobacteriia</taxon>
        <taxon>Flavobacteriales</taxon>
        <taxon>Weeksellaceae</taxon>
        <taxon>Empedobacter</taxon>
    </lineage>
</organism>
<feature type="transmembrane region" description="Helical" evidence="1">
    <location>
        <begin position="69"/>
        <end position="88"/>
    </location>
</feature>
<name>A0A376G2L9_9FLAO</name>
<evidence type="ECO:0008006" key="4">
    <source>
        <dbReference type="Google" id="ProtNLM"/>
    </source>
</evidence>
<dbReference type="STRING" id="343874.GCA_000805695_00715"/>
<evidence type="ECO:0000313" key="3">
    <source>
        <dbReference type="Proteomes" id="UP000254737"/>
    </source>
</evidence>
<sequence>MKFKSEYIGIILGALYGLLFRLVIGDNSYSIFDRGLLTYTFLFGIPIVIGVVPILYSSTEIYKSKLKQFFYPIITVVIYIITSLMTGIEDLVCGLILGFPALIVAGIAGLICGSRTAERENDKKLYSILLLPLFLFPIENVFPDKSELFTTESSIVVNNQPENIFPNLIEVKEIKQDEYKDGFYQFIGVPRPIKSTSFIENNQLVRIGKFTDDLELFEYVTELEENKYVNFKIDISKSKLRQKPTDQHVLKGNYFKFENINYRLEKINSTQTKITLSCEYQINSKLNWYGNFWAESIIHDFEKRLLQSLKLKLDSHQ</sequence>
<dbReference type="RefSeq" id="WP_038335016.1">
    <property type="nucleotide sequence ID" value="NZ_JSYQ01000014.1"/>
</dbReference>
<keyword evidence="1" id="KW-1133">Transmembrane helix</keyword>
<feature type="transmembrane region" description="Helical" evidence="1">
    <location>
        <begin position="7"/>
        <end position="24"/>
    </location>
</feature>
<dbReference type="EMBL" id="UFXS01000001">
    <property type="protein sequence ID" value="STD52906.1"/>
    <property type="molecule type" value="Genomic_DNA"/>
</dbReference>
<reference evidence="2 3" key="1">
    <citation type="submission" date="2018-06" db="EMBL/GenBank/DDBJ databases">
        <authorList>
            <consortium name="Pathogen Informatics"/>
            <person name="Doyle S."/>
        </authorList>
    </citation>
    <scope>NUCLEOTIDE SEQUENCE [LARGE SCALE GENOMIC DNA]</scope>
    <source>
        <strain evidence="2 3">NCTC13456</strain>
    </source>
</reference>
<evidence type="ECO:0000313" key="2">
    <source>
        <dbReference type="EMBL" id="STD52906.1"/>
    </source>
</evidence>
<accession>A0A376G2L9</accession>
<dbReference type="Proteomes" id="UP000254737">
    <property type="component" value="Unassembled WGS sequence"/>
</dbReference>
<keyword evidence="1" id="KW-0812">Transmembrane</keyword>
<gene>
    <name evidence="2" type="ORF">NCTC13456_00118</name>
</gene>
<dbReference type="AlphaFoldDB" id="A0A376G2L9"/>
<feature type="transmembrane region" description="Helical" evidence="1">
    <location>
        <begin position="36"/>
        <end position="57"/>
    </location>
</feature>
<keyword evidence="1" id="KW-0472">Membrane</keyword>
<protein>
    <recommendedName>
        <fullName evidence="4">SRPBCC family protein</fullName>
    </recommendedName>
</protein>